<organism evidence="7 8">
    <name type="scientific">Bailinhaonella thermotolerans</name>
    <dbReference type="NCBI Taxonomy" id="1070861"/>
    <lineage>
        <taxon>Bacteria</taxon>
        <taxon>Bacillati</taxon>
        <taxon>Actinomycetota</taxon>
        <taxon>Actinomycetes</taxon>
        <taxon>Streptosporangiales</taxon>
        <taxon>Streptosporangiaceae</taxon>
        <taxon>Bailinhaonella</taxon>
    </lineage>
</organism>
<dbReference type="Pfam" id="PF01135">
    <property type="entry name" value="PCMT"/>
    <property type="match status" value="1"/>
</dbReference>
<dbReference type="InterPro" id="IPR012340">
    <property type="entry name" value="NA-bd_OB-fold"/>
</dbReference>
<feature type="binding site" evidence="4">
    <location>
        <position position="297"/>
    </location>
    <ligand>
        <name>S-adenosyl-L-methionine</name>
        <dbReference type="ChEBI" id="CHEBI:59789"/>
    </ligand>
</feature>
<dbReference type="InterPro" id="IPR029063">
    <property type="entry name" value="SAM-dependent_MTases_sf"/>
</dbReference>
<protein>
    <submittedName>
        <fullName evidence="7">Class I SAM-dependent RNA methyltransferase</fullName>
    </submittedName>
</protein>
<feature type="domain" description="TRAM" evidence="6">
    <location>
        <begin position="1"/>
        <end position="53"/>
    </location>
</feature>
<evidence type="ECO:0000256" key="3">
    <source>
        <dbReference type="ARBA" id="ARBA00022691"/>
    </source>
</evidence>
<dbReference type="EMBL" id="QZEY01000002">
    <property type="protein sequence ID" value="RJL34235.1"/>
    <property type="molecule type" value="Genomic_DNA"/>
</dbReference>
<dbReference type="GO" id="GO:0070475">
    <property type="term" value="P:rRNA base methylation"/>
    <property type="evidence" value="ECO:0007669"/>
    <property type="project" value="TreeGrafter"/>
</dbReference>
<dbReference type="OrthoDB" id="9804590at2"/>
<dbReference type="GO" id="GO:0070041">
    <property type="term" value="F:rRNA (uridine-C5-)-methyltransferase activity"/>
    <property type="evidence" value="ECO:0007669"/>
    <property type="project" value="TreeGrafter"/>
</dbReference>
<evidence type="ECO:0000256" key="2">
    <source>
        <dbReference type="ARBA" id="ARBA00022679"/>
    </source>
</evidence>
<evidence type="ECO:0000256" key="5">
    <source>
        <dbReference type="PROSITE-ProRule" id="PRU10015"/>
    </source>
</evidence>
<evidence type="ECO:0000313" key="7">
    <source>
        <dbReference type="EMBL" id="RJL34235.1"/>
    </source>
</evidence>
<feature type="binding site" evidence="4">
    <location>
        <position position="273"/>
    </location>
    <ligand>
        <name>S-adenosyl-L-methionine</name>
        <dbReference type="ChEBI" id="CHEBI:59789"/>
    </ligand>
</feature>
<reference evidence="7 8" key="1">
    <citation type="submission" date="2018-09" db="EMBL/GenBank/DDBJ databases">
        <title>YIM 75507 draft genome.</title>
        <authorList>
            <person name="Tang S."/>
            <person name="Feng Y."/>
        </authorList>
    </citation>
    <scope>NUCLEOTIDE SEQUENCE [LARGE SCALE GENOMIC DNA]</scope>
    <source>
        <strain evidence="7 8">YIM 75507</strain>
    </source>
</reference>
<dbReference type="PROSITE" id="PS51687">
    <property type="entry name" value="SAM_MT_RNA_M5U"/>
    <property type="match status" value="1"/>
</dbReference>
<evidence type="ECO:0000313" key="8">
    <source>
        <dbReference type="Proteomes" id="UP000265768"/>
    </source>
</evidence>
<dbReference type="Gene3D" id="3.40.50.150">
    <property type="entry name" value="Vaccinia Virus protein VP39"/>
    <property type="match status" value="2"/>
</dbReference>
<dbReference type="CDD" id="cd02440">
    <property type="entry name" value="AdoMet_MTases"/>
    <property type="match status" value="1"/>
</dbReference>
<sequence length="408" mass="43920">MIELTVGPVAHGGVCVARHEGQVVFVRHALPGERVMAEITDEGQRFLRADAVEILERSPDRVVPPCPYAGPGRCGGCDWQHASLPAQRRLKADVIREQFTRLAGITPEVTVEELPGSPDGLGWRTRVQFAVRPDGVLGLRRHRSHEIEPVEFCLIAHEGVEALGVERERWPGAERVEAIAAADDLAVVVTPKGRRSVEVPPLDADASILVDEGRGRVTAAKGSETLRERAGGRVFEVTGSGFWQVHPSAAGVFLDTVLALGRPGPGETVLDLYCGAGLFTAGLAQAVGPSGLVVGIESDPTSARDARRNLRDLPQARIERGRVEQRQAMDHADLVVVDPPRAGLGRAVVARIAELTPSRIVYVSCDPATLARDVAWLAGHGYRLDALRAFDAFPMTQHVECVALLTRA</sequence>
<dbReference type="Pfam" id="PF05958">
    <property type="entry name" value="tRNA_U5-meth_tr"/>
    <property type="match status" value="1"/>
</dbReference>
<dbReference type="Gene3D" id="2.40.50.1070">
    <property type="match status" value="1"/>
</dbReference>
<keyword evidence="3 4" id="KW-0949">S-adenosyl-L-methionine</keyword>
<dbReference type="PANTHER" id="PTHR11061">
    <property type="entry name" value="RNA M5U METHYLTRANSFERASE"/>
    <property type="match status" value="1"/>
</dbReference>
<dbReference type="SUPFAM" id="SSF53335">
    <property type="entry name" value="S-adenosyl-L-methionine-dependent methyltransferases"/>
    <property type="match status" value="1"/>
</dbReference>
<dbReference type="PANTHER" id="PTHR11061:SF30">
    <property type="entry name" value="TRNA (URACIL(54)-C(5))-METHYLTRANSFERASE"/>
    <property type="match status" value="1"/>
</dbReference>
<dbReference type="InterPro" id="IPR030390">
    <property type="entry name" value="MeTrfase_TrmA_AS"/>
</dbReference>
<gene>
    <name evidence="7" type="ORF">D5H75_07155</name>
</gene>
<dbReference type="Proteomes" id="UP000265768">
    <property type="component" value="Unassembled WGS sequence"/>
</dbReference>
<dbReference type="Gene3D" id="2.40.50.140">
    <property type="entry name" value="Nucleic acid-binding proteins"/>
    <property type="match status" value="1"/>
</dbReference>
<feature type="binding site" evidence="4">
    <location>
        <position position="244"/>
    </location>
    <ligand>
        <name>S-adenosyl-L-methionine</name>
        <dbReference type="ChEBI" id="CHEBI:59789"/>
    </ligand>
</feature>
<dbReference type="RefSeq" id="WP_119925536.1">
    <property type="nucleotide sequence ID" value="NZ_QZEY01000002.1"/>
</dbReference>
<dbReference type="PROSITE" id="PS01230">
    <property type="entry name" value="TRMA_1"/>
    <property type="match status" value="1"/>
</dbReference>
<comment type="similarity">
    <text evidence="4">Belongs to the class I-like SAM-binding methyltransferase superfamily. RNA M5U methyltransferase family.</text>
</comment>
<evidence type="ECO:0000259" key="6">
    <source>
        <dbReference type="PROSITE" id="PS50926"/>
    </source>
</evidence>
<dbReference type="SUPFAM" id="SSF50249">
    <property type="entry name" value="Nucleic acid-binding proteins"/>
    <property type="match status" value="1"/>
</dbReference>
<dbReference type="InterPro" id="IPR030391">
    <property type="entry name" value="MeTrfase_TrmA_CS"/>
</dbReference>
<name>A0A3A4AWF0_9ACTN</name>
<proteinExistence type="inferred from homology"/>
<feature type="active site" evidence="5">
    <location>
        <position position="365"/>
    </location>
</feature>
<feature type="binding site" evidence="4">
    <location>
        <position position="338"/>
    </location>
    <ligand>
        <name>S-adenosyl-L-methionine</name>
        <dbReference type="ChEBI" id="CHEBI:59789"/>
    </ligand>
</feature>
<evidence type="ECO:0000256" key="4">
    <source>
        <dbReference type="PROSITE-ProRule" id="PRU01024"/>
    </source>
</evidence>
<keyword evidence="8" id="KW-1185">Reference proteome</keyword>
<dbReference type="Pfam" id="PF01938">
    <property type="entry name" value="TRAM"/>
    <property type="match status" value="1"/>
</dbReference>
<dbReference type="InterPro" id="IPR010280">
    <property type="entry name" value="U5_MeTrfase_fam"/>
</dbReference>
<dbReference type="PROSITE" id="PS50926">
    <property type="entry name" value="TRAM"/>
    <property type="match status" value="1"/>
</dbReference>
<keyword evidence="2 4" id="KW-0808">Transferase</keyword>
<keyword evidence="1 4" id="KW-0489">Methyltransferase</keyword>
<evidence type="ECO:0000256" key="1">
    <source>
        <dbReference type="ARBA" id="ARBA00022603"/>
    </source>
</evidence>
<dbReference type="AlphaFoldDB" id="A0A3A4AWF0"/>
<comment type="caution">
    <text evidence="7">The sequence shown here is derived from an EMBL/GenBank/DDBJ whole genome shotgun (WGS) entry which is preliminary data.</text>
</comment>
<dbReference type="InterPro" id="IPR002792">
    <property type="entry name" value="TRAM_dom"/>
</dbReference>
<feature type="active site" description="Nucleophile" evidence="4">
    <location>
        <position position="365"/>
    </location>
</feature>
<accession>A0A3A4AWF0</accession>
<dbReference type="PROSITE" id="PS01231">
    <property type="entry name" value="TRMA_2"/>
    <property type="match status" value="1"/>
</dbReference>